<feature type="transmembrane region" description="Helical" evidence="1">
    <location>
        <begin position="20"/>
        <end position="39"/>
    </location>
</feature>
<keyword evidence="1" id="KW-0472">Membrane</keyword>
<evidence type="ECO:0008006" key="4">
    <source>
        <dbReference type="Google" id="ProtNLM"/>
    </source>
</evidence>
<evidence type="ECO:0000313" key="3">
    <source>
        <dbReference type="Proteomes" id="UP000276133"/>
    </source>
</evidence>
<protein>
    <recommendedName>
        <fullName evidence="4">Transmembrane protein</fullName>
    </recommendedName>
</protein>
<evidence type="ECO:0000313" key="2">
    <source>
        <dbReference type="EMBL" id="RNA42766.1"/>
    </source>
</evidence>
<accession>A0A3M7T413</accession>
<proteinExistence type="predicted"/>
<dbReference type="EMBL" id="REGN01000323">
    <property type="protein sequence ID" value="RNA42766.1"/>
    <property type="molecule type" value="Genomic_DNA"/>
</dbReference>
<gene>
    <name evidence="2" type="ORF">BpHYR1_021869</name>
</gene>
<keyword evidence="1" id="KW-1133">Transmembrane helix</keyword>
<sequence>MSRSEGDYISPSAYKIWCYIMIQYFLKYFFLTLIIFLNIHFKFFKFGKKFNFKKLFLSLIEFSQQDLKFWQIEILDLTIESRKLTARCTEYKSKHNLKSDCNSKCTNKTISTTWPQTI</sequence>
<evidence type="ECO:0000256" key="1">
    <source>
        <dbReference type="SAM" id="Phobius"/>
    </source>
</evidence>
<organism evidence="2 3">
    <name type="scientific">Brachionus plicatilis</name>
    <name type="common">Marine rotifer</name>
    <name type="synonym">Brachionus muelleri</name>
    <dbReference type="NCBI Taxonomy" id="10195"/>
    <lineage>
        <taxon>Eukaryota</taxon>
        <taxon>Metazoa</taxon>
        <taxon>Spiralia</taxon>
        <taxon>Gnathifera</taxon>
        <taxon>Rotifera</taxon>
        <taxon>Eurotatoria</taxon>
        <taxon>Monogononta</taxon>
        <taxon>Pseudotrocha</taxon>
        <taxon>Ploima</taxon>
        <taxon>Brachionidae</taxon>
        <taxon>Brachionus</taxon>
    </lineage>
</organism>
<dbReference type="Proteomes" id="UP000276133">
    <property type="component" value="Unassembled WGS sequence"/>
</dbReference>
<keyword evidence="3" id="KW-1185">Reference proteome</keyword>
<reference evidence="2 3" key="1">
    <citation type="journal article" date="2018" name="Sci. Rep.">
        <title>Genomic signatures of local adaptation to the degree of environmental predictability in rotifers.</title>
        <authorList>
            <person name="Franch-Gras L."/>
            <person name="Hahn C."/>
            <person name="Garcia-Roger E.M."/>
            <person name="Carmona M.J."/>
            <person name="Serra M."/>
            <person name="Gomez A."/>
        </authorList>
    </citation>
    <scope>NUCLEOTIDE SEQUENCE [LARGE SCALE GENOMIC DNA]</scope>
    <source>
        <strain evidence="2">HYR1</strain>
    </source>
</reference>
<keyword evidence="1" id="KW-0812">Transmembrane</keyword>
<comment type="caution">
    <text evidence="2">The sequence shown here is derived from an EMBL/GenBank/DDBJ whole genome shotgun (WGS) entry which is preliminary data.</text>
</comment>
<name>A0A3M7T413_BRAPC</name>
<dbReference type="AlphaFoldDB" id="A0A3M7T413"/>